<dbReference type="PANTHER" id="PTHR13298:SF11">
    <property type="entry name" value="RAPAMYCIN-INSENSITIVE COMPANION OF MTOR"/>
    <property type="match status" value="1"/>
</dbReference>
<dbReference type="SUPFAM" id="SSF48371">
    <property type="entry name" value="ARM repeat"/>
    <property type="match status" value="1"/>
</dbReference>
<reference evidence="3" key="1">
    <citation type="submission" date="2016-04" db="UniProtKB">
        <authorList>
            <consortium name="WormBaseParasite"/>
        </authorList>
    </citation>
    <scope>IDENTIFICATION</scope>
</reference>
<dbReference type="SMART" id="SM01310">
    <property type="entry name" value="RICTOR_V"/>
    <property type="match status" value="1"/>
</dbReference>
<dbReference type="STRING" id="60517.A0A0R3W9A9"/>
<sequence length="1960" mass="214072">LLNDLLRHCWFDFSQIYAAESPIDGDVKKTKNLELYARVTDRLNALVAISPRVFLHLRNAANLRQPTLIAVYRILSLALWCCQRAIRCAGLRCLRHYVRTSEDVDVFLANRLDLFITRCLDLSYMEDLLALLSVMNGDSSCDEWAEKSQDMQRLGGPYRILLDGSRGVVRNVGFQRPFREAASRNAAMDTTERLAVIRLAFHLLRLSVRAFSPDLVRGLAAASNLASATVSHPAELNLNKEVGGEAPPLFSPLSAQINTNRDGDVCLRSYLLLLTEFGTVTADDLGTMRMNGEHGSEAFFISLILEVMRSSEAHAERCNERSGPPTTAASHCPPLDVAVKALLNALPCCGEPGEVYKHPAQIFETILLAILRLSAESQYGRRVVDSWVFQKCVAPFLVTYPLVTIPRSPYDSSGVCCTLFFSTIFFQALVLSLLYNLFPGVPALAPTSPADDTANAIAGDLSSALYTGLPYPLSSRQQQQSSFPYLDGDFVVEEGLRLFPFAQSAGTNILEAHSALLLCCFAQAGLFEALIAAVDDASLYVSAAAGQLLGILSFRANSQLHPDSLCVERLTNIPLLRDKFRAVDFLDRVHQILMERHLAGARPILSAPLISPFLECLSRQQRAPPTPSPPLVPTSVGAKGADTGPFSLMQKAPASQMMQSDHYLKRFLLPPVQHSDSLLESVIVASGVCASSFKTNKVMLQPLGRCSLAATSTLGKSVSLSRPSIPGASGTALVLSSPYEWDWDALVSWARKLSSAAYLFSWKDQKSQTFLTRLIDFITPNLEVLSLSLEVAYPTGAPPLYPLLLKSKNNRDDVFFLSPAYLRLLDRRSSSGSPASSSSSGVIPNLPWTSRNWPQTWAAATLLSGLLPHLSLYQPDSFPGAQLRRFLVSVRSCLAAAAAPGASSVTCTHLLFQPSHLREHCSSLLLFGLGRLLSCETGSSLLHAMEIPDLLLTLIVGGSGEKQDLLALKFPNVLKNLRKQRLLCAKFLLPSVRYTGNGFGRNLLTSICSSGHTALRLFAAKFIRLLLRLNIPSTASWLAPLLLTLSCDRSPKVFHEAEACLSPMHLQVLLEYVQTEDKHGNKRCCMAFPSPLLRLLSIGSLPSQRVIACLLAKSSWMFKVVSTPKVVTSRPPLTSYSGGGINGTLLENILRAWMEVRREGATIYPLLVFLVLEVDAVYNEQYAENIERRLMNYFRLPLLQNHYDSTTSKLCLKFLQRCPACNHQLSGDHEADEKGVEVEDDVEEEDLFLDRQSNRLLFGQFDEVAGPKVGLGTEEEGTESEDVTFDLSPVAIQLFYRNGGSLFVPLHLFYCLSLQETGFRVLRDNGYLTTLADALSQSCHPATDKGLGSQCNATHVKAAIWALVSVLVTPYGSRWVRAPGVLKDIFWLIANADSLSVRGTAWLGVCFVASSVYGGSLLRPWIVGSGGKGGTNTEAKAVTEGAWLLSTTDRDAHMWPLRERRVLNLNPQASERVMEIGQNSSASPASLSTNEISTLYTGSFKKPPVAFDADAYQRNAQSSAFSLGCIYDSVDSNPTTASTATGTVAAAAITTSLSAHSPSSSSMMEGKTTRPMDHFLRPMRWIARRAVHSFRGQRGAVSGGGSDVNFGLPTDHDDVNGLETPIMVGEGRERTVSVASATSGHVVDGNSAMVQSLSSPSWFHSAHTSDSATDSKSASASPIDTPTVTTDSHHLGLTDVFVFRGLFLPSDVSILGRNFFSCSPASQHKSTAHHPNGQVLSHILIAFTLFAVQAPNKTPPILRFELGSISAPRAKNNLTDGRSVDGDVDKRVDESPSDCIQKLCISGACRSANSPCPQMAEDVEVEAWRREVVEEVKNLMNSLLLGRVCTNLLALSHRASTAILRDGRRRNFASACLHAEVAQILFSYRYSRLARTLVQTFLGQFPPSNEVCSDPYLSSNLNSGMLEFIPFSRLICHCLGCAFMPCAFGSVGHVNICFNWWRLF</sequence>
<dbReference type="InterPro" id="IPR029452">
    <property type="entry name" value="RICTOR_V"/>
</dbReference>
<feature type="domain" description="Rapamycin-insensitive companion of mTOR" evidence="2">
    <location>
        <begin position="1353"/>
        <end position="1423"/>
    </location>
</feature>
<proteinExistence type="predicted"/>
<dbReference type="Pfam" id="PF14668">
    <property type="entry name" value="RICTOR_V"/>
    <property type="match status" value="1"/>
</dbReference>
<name>A0A0R3W9A9_TAEAS</name>
<accession>A0A0R3W9A9</accession>
<feature type="compositionally biased region" description="Low complexity" evidence="1">
    <location>
        <begin position="1661"/>
        <end position="1677"/>
    </location>
</feature>
<protein>
    <submittedName>
        <fullName evidence="3">RICTOR_V domain-containing protein</fullName>
    </submittedName>
</protein>
<evidence type="ECO:0000259" key="2">
    <source>
        <dbReference type="SMART" id="SM01310"/>
    </source>
</evidence>
<dbReference type="GO" id="GO:0031932">
    <property type="term" value="C:TORC2 complex"/>
    <property type="evidence" value="ECO:0007669"/>
    <property type="project" value="InterPro"/>
</dbReference>
<feature type="region of interest" description="Disordered" evidence="1">
    <location>
        <begin position="1661"/>
        <end position="1685"/>
    </location>
</feature>
<dbReference type="GO" id="GO:0038203">
    <property type="term" value="P:TORC2 signaling"/>
    <property type="evidence" value="ECO:0007669"/>
    <property type="project" value="TreeGrafter"/>
</dbReference>
<dbReference type="InterPro" id="IPR028268">
    <property type="entry name" value="Pianissimo_fam"/>
</dbReference>
<dbReference type="WBParaSite" id="TASK_0000702101-mRNA-1">
    <property type="protein sequence ID" value="TASK_0000702101-mRNA-1"/>
    <property type="gene ID" value="TASK_0000702101"/>
</dbReference>
<feature type="region of interest" description="Disordered" evidence="1">
    <location>
        <begin position="1593"/>
        <end position="1612"/>
    </location>
</feature>
<evidence type="ECO:0000313" key="3">
    <source>
        <dbReference type="WBParaSite" id="TASK_0000702101-mRNA-1"/>
    </source>
</evidence>
<organism evidence="3">
    <name type="scientific">Taenia asiatica</name>
    <name type="common">Asian tapeworm</name>
    <dbReference type="NCBI Taxonomy" id="60517"/>
    <lineage>
        <taxon>Eukaryota</taxon>
        <taxon>Metazoa</taxon>
        <taxon>Spiralia</taxon>
        <taxon>Lophotrochozoa</taxon>
        <taxon>Platyhelminthes</taxon>
        <taxon>Cestoda</taxon>
        <taxon>Eucestoda</taxon>
        <taxon>Cyclophyllidea</taxon>
        <taxon>Taeniidae</taxon>
        <taxon>Taenia</taxon>
    </lineage>
</organism>
<evidence type="ECO:0000256" key="1">
    <source>
        <dbReference type="SAM" id="MobiDB-lite"/>
    </source>
</evidence>
<dbReference type="InterPro" id="IPR016024">
    <property type="entry name" value="ARM-type_fold"/>
</dbReference>
<dbReference type="PANTHER" id="PTHR13298">
    <property type="entry name" value="CYTOSOLIC REGULATOR PIANISSIMO"/>
    <property type="match status" value="1"/>
</dbReference>